<feature type="compositionally biased region" description="Polar residues" evidence="1">
    <location>
        <begin position="706"/>
        <end position="725"/>
    </location>
</feature>
<feature type="compositionally biased region" description="Polar residues" evidence="1">
    <location>
        <begin position="139"/>
        <end position="157"/>
    </location>
</feature>
<reference evidence="4" key="2">
    <citation type="submission" date="2020-04" db="EMBL/GenBank/DDBJ databases">
        <authorList>
            <consortium name="NCBI Genome Project"/>
        </authorList>
    </citation>
    <scope>NUCLEOTIDE SEQUENCE</scope>
    <source>
        <strain evidence="4">CBS 304.34</strain>
    </source>
</reference>
<feature type="region of interest" description="Disordered" evidence="1">
    <location>
        <begin position="756"/>
        <end position="806"/>
    </location>
</feature>
<dbReference type="PANTHER" id="PTHR38166">
    <property type="entry name" value="C2H2-TYPE DOMAIN-CONTAINING PROTEIN-RELATED"/>
    <property type="match status" value="1"/>
</dbReference>
<dbReference type="EMBL" id="MU003707">
    <property type="protein sequence ID" value="KAF2806292.1"/>
    <property type="molecule type" value="Genomic_DNA"/>
</dbReference>
<feature type="region of interest" description="Disordered" evidence="1">
    <location>
        <begin position="698"/>
        <end position="732"/>
    </location>
</feature>
<feature type="region of interest" description="Disordered" evidence="1">
    <location>
        <begin position="844"/>
        <end position="905"/>
    </location>
</feature>
<feature type="compositionally biased region" description="Polar residues" evidence="1">
    <location>
        <begin position="563"/>
        <end position="575"/>
    </location>
</feature>
<protein>
    <recommendedName>
        <fullName evidence="5">C2H2-type domain-containing protein</fullName>
    </recommendedName>
</protein>
<name>A0A6A6YBV5_9PEZI</name>
<feature type="compositionally biased region" description="Low complexity" evidence="1">
    <location>
        <begin position="791"/>
        <end position="800"/>
    </location>
</feature>
<dbReference type="PANTHER" id="PTHR38166:SF1">
    <property type="entry name" value="C2H2-TYPE DOMAIN-CONTAINING PROTEIN"/>
    <property type="match status" value="1"/>
</dbReference>
<feature type="compositionally biased region" description="Polar residues" evidence="1">
    <location>
        <begin position="321"/>
        <end position="335"/>
    </location>
</feature>
<feature type="compositionally biased region" description="Low complexity" evidence="1">
    <location>
        <begin position="768"/>
        <end position="781"/>
    </location>
</feature>
<dbReference type="GeneID" id="54467534"/>
<evidence type="ECO:0000313" key="2">
    <source>
        <dbReference type="EMBL" id="KAF2806292.1"/>
    </source>
</evidence>
<proteinExistence type="predicted"/>
<feature type="region of interest" description="Disordered" evidence="1">
    <location>
        <begin position="321"/>
        <end position="343"/>
    </location>
</feature>
<reference evidence="4" key="3">
    <citation type="submission" date="2025-04" db="UniProtKB">
        <authorList>
            <consortium name="RefSeq"/>
        </authorList>
    </citation>
    <scope>IDENTIFICATION</scope>
    <source>
        <strain evidence="4">CBS 304.34</strain>
    </source>
</reference>
<keyword evidence="3" id="KW-1185">Reference proteome</keyword>
<sequence length="1283" mass="142516">MTHQGSSRLQHFLQAHAAQSPFFVTGLRPHRQLSKPVSGNLNVEIDNDGTESIPELIGSQTLHSDTSSAFSSNNSCPSIADPYPTIYEDVSDLESEACGMPTTRPLKGQLDLPSIVSDIARLTILANDLLGIVGRGTDMNASEEPNTARSSPDPSSHSQRHVLRYEDRTLGHDRPSFSDQNAELQSEAMAQCGFCDRTSETNTMLKDNTLLKEDLDWELIKTTGLESPEAPCPICKGHVVTSVLSQHTPVCEKLHHTAFRSLVKIPALERISEQLIKSLERGDELPAPEITHYRRSSRSGDHTILPYDSKILSTYSECPVSDKSSSNELFASPPSSKRRDKWTDNTKITKKRCLLCQLNPIFTFPRCDPPLNPFSWLEDPSISIRSNLSTIPSTPTELACDTQAYAKGQDADKSNGENHSKSINGLDECASEELSCKANIHFIPSASVHEAASDTSEATHKDTRIAITSATTPSEAEQMTKLNEQLVSRPSKEQGVSSAVQSTSDQSSQKLSSLVSGTGDQFSDQPKVTYKEHMIRAARFERFQKGAEARQRLAESLEPFSNLSIGGEPSGQSKLTFKERISRTQRHKRSYERAEARQRLAESLEPFFSNASIGGEPPDLSKLTFEQRISRAQRHKRFYERCEARRCSKVDEVGNELSLRANTNAPPATSYQQCDEPNPTTRGGLPTRVASEYTPVMHQRHRSYDASKSQSSNKAIAAKSTTLQETAPRETSKEYVIDCLKPECYAPVPSNTSKIIITASDPPTTRPSTGSGSFLASSSDSPDGTDEYSSDSDSSSFASSPGITGSASSIPIVQSVLLSAKKALVGRVMTEFYAMFETRHGIRMHAGEESTTNKPGSTPDRPRSNGGNNFTKRSVRGRNSAPPDDDDEDDSEKRRELGSTVHTSRPPYPSLRFACPYFKRNPTEHCTSRSCEYPGFKNVSRLKQHLYNCHALQNSCPRCWLVFETQVELHGHLGAPEACKAGHKPVKGFTYEQERQLRSKKRPRKPLTEEEKWAAVYRLLFPDDREEDIPSPYCNRRTSSEDGRIDSLASNEMALFEEFSRNEFPRLVQTEVEILIEQDAAKYASALVDLFRKCQDRLFEDFRKSRLNTPLPDAETIKFTEPIADGHNGRPREPFTWHTDEIQEERFKLFPPPPPADDLREWNLLDLHQNDYIGFGSNLGGSSNGQSYSGIESGYGSVDPDSLSAEQDSANTSGDVMIYQGNPGPVLHSSGEFRVPIRQTDYYQGTFDPLQITSGDLGETASYTGMANVELDLDQYLHDYQET</sequence>
<feature type="region of interest" description="Disordered" evidence="1">
    <location>
        <begin position="1190"/>
        <end position="1209"/>
    </location>
</feature>
<dbReference type="OrthoDB" id="4738706at2759"/>
<evidence type="ECO:0000256" key="1">
    <source>
        <dbReference type="SAM" id="MobiDB-lite"/>
    </source>
</evidence>
<dbReference type="RefSeq" id="XP_033573256.1">
    <property type="nucleotide sequence ID" value="XM_033726641.1"/>
</dbReference>
<feature type="compositionally biased region" description="Polar residues" evidence="1">
    <location>
        <begin position="756"/>
        <end position="767"/>
    </location>
</feature>
<gene>
    <name evidence="2 4" type="ORF">BDZ99DRAFT_538505</name>
</gene>
<feature type="region of interest" description="Disordered" evidence="1">
    <location>
        <begin position="137"/>
        <end position="160"/>
    </location>
</feature>
<feature type="compositionally biased region" description="Polar residues" evidence="1">
    <location>
        <begin position="661"/>
        <end position="681"/>
    </location>
</feature>
<evidence type="ECO:0000313" key="3">
    <source>
        <dbReference type="Proteomes" id="UP000504636"/>
    </source>
</evidence>
<evidence type="ECO:0000313" key="4">
    <source>
        <dbReference type="RefSeq" id="XP_033573256.1"/>
    </source>
</evidence>
<reference evidence="2 4" key="1">
    <citation type="journal article" date="2020" name="Stud. Mycol.">
        <title>101 Dothideomycetes genomes: a test case for predicting lifestyles and emergence of pathogens.</title>
        <authorList>
            <person name="Haridas S."/>
            <person name="Albert R."/>
            <person name="Binder M."/>
            <person name="Bloem J."/>
            <person name="Labutti K."/>
            <person name="Salamov A."/>
            <person name="Andreopoulos B."/>
            <person name="Baker S."/>
            <person name="Barry K."/>
            <person name="Bills G."/>
            <person name="Bluhm B."/>
            <person name="Cannon C."/>
            <person name="Castanera R."/>
            <person name="Culley D."/>
            <person name="Daum C."/>
            <person name="Ezra D."/>
            <person name="Gonzalez J."/>
            <person name="Henrissat B."/>
            <person name="Kuo A."/>
            <person name="Liang C."/>
            <person name="Lipzen A."/>
            <person name="Lutzoni F."/>
            <person name="Magnuson J."/>
            <person name="Mondo S."/>
            <person name="Nolan M."/>
            <person name="Ohm R."/>
            <person name="Pangilinan J."/>
            <person name="Park H.-J."/>
            <person name="Ramirez L."/>
            <person name="Alfaro M."/>
            <person name="Sun H."/>
            <person name="Tritt A."/>
            <person name="Yoshinaga Y."/>
            <person name="Zwiers L.-H."/>
            <person name="Turgeon B."/>
            <person name="Goodwin S."/>
            <person name="Spatafora J."/>
            <person name="Crous P."/>
            <person name="Grigoriev I."/>
        </authorList>
    </citation>
    <scope>NUCLEOTIDE SEQUENCE</scope>
    <source>
        <strain evidence="2 4">CBS 304.34</strain>
    </source>
</reference>
<evidence type="ECO:0008006" key="5">
    <source>
        <dbReference type="Google" id="ProtNLM"/>
    </source>
</evidence>
<feature type="region of interest" description="Disordered" evidence="1">
    <location>
        <begin position="563"/>
        <end position="592"/>
    </location>
</feature>
<organism evidence="2">
    <name type="scientific">Mytilinidion resinicola</name>
    <dbReference type="NCBI Taxonomy" id="574789"/>
    <lineage>
        <taxon>Eukaryota</taxon>
        <taxon>Fungi</taxon>
        <taxon>Dikarya</taxon>
        <taxon>Ascomycota</taxon>
        <taxon>Pezizomycotina</taxon>
        <taxon>Dothideomycetes</taxon>
        <taxon>Pleosporomycetidae</taxon>
        <taxon>Mytilinidiales</taxon>
        <taxon>Mytilinidiaceae</taxon>
        <taxon>Mytilinidion</taxon>
    </lineage>
</organism>
<feature type="compositionally biased region" description="Low complexity" evidence="1">
    <location>
        <begin position="497"/>
        <end position="516"/>
    </location>
</feature>
<feature type="region of interest" description="Disordered" evidence="1">
    <location>
        <begin position="486"/>
        <end position="527"/>
    </location>
</feature>
<dbReference type="Proteomes" id="UP000504636">
    <property type="component" value="Unplaced"/>
</dbReference>
<accession>A0A6A6YBV5</accession>
<feature type="region of interest" description="Disordered" evidence="1">
    <location>
        <begin position="661"/>
        <end position="686"/>
    </location>
</feature>